<dbReference type="AlphaFoldDB" id="A0A418XRR0"/>
<dbReference type="RefSeq" id="WP_119811539.1">
    <property type="nucleotide sequence ID" value="NZ_QYUP01000120.1"/>
</dbReference>
<dbReference type="SUPFAM" id="SSF51338">
    <property type="entry name" value="Composite domain of metallo-dependent hydrolases"/>
    <property type="match status" value="1"/>
</dbReference>
<dbReference type="InterPro" id="IPR011059">
    <property type="entry name" value="Metal-dep_hydrolase_composite"/>
</dbReference>
<proteinExistence type="predicted"/>
<reference evidence="3 4" key="1">
    <citation type="submission" date="2018-09" db="EMBL/GenBank/DDBJ databases">
        <authorList>
            <person name="Zhu H."/>
        </authorList>
    </citation>
    <scope>NUCLEOTIDE SEQUENCE [LARGE SCALE GENOMIC DNA]</scope>
    <source>
        <strain evidence="3 4">K1S02-61</strain>
    </source>
</reference>
<dbReference type="Gene3D" id="2.30.40.10">
    <property type="entry name" value="Urease, subunit C, domain 1"/>
    <property type="match status" value="1"/>
</dbReference>
<dbReference type="InterPro" id="IPR032466">
    <property type="entry name" value="Metal_Hydrolase"/>
</dbReference>
<feature type="chain" id="PRO_5019320096" evidence="1">
    <location>
        <begin position="23"/>
        <end position="479"/>
    </location>
</feature>
<evidence type="ECO:0000313" key="3">
    <source>
        <dbReference type="EMBL" id="RJG15156.1"/>
    </source>
</evidence>
<dbReference type="InterPro" id="IPR051781">
    <property type="entry name" value="Metallo-dep_Hydrolase"/>
</dbReference>
<comment type="caution">
    <text evidence="3">The sequence shown here is derived from an EMBL/GenBank/DDBJ whole genome shotgun (WGS) entry which is preliminary data.</text>
</comment>
<feature type="domain" description="Amidohydrolase-related" evidence="2">
    <location>
        <begin position="82"/>
        <end position="458"/>
    </location>
</feature>
<dbReference type="Gene3D" id="3.30.110.90">
    <property type="entry name" value="Amidohydrolase"/>
    <property type="match status" value="1"/>
</dbReference>
<keyword evidence="4" id="KW-1185">Reference proteome</keyword>
<accession>A0A418XRR0</accession>
<dbReference type="InterPro" id="IPR006680">
    <property type="entry name" value="Amidohydro-rel"/>
</dbReference>
<evidence type="ECO:0000259" key="2">
    <source>
        <dbReference type="Pfam" id="PF01979"/>
    </source>
</evidence>
<organism evidence="3 4">
    <name type="scientific">Massilia cavernae</name>
    <dbReference type="NCBI Taxonomy" id="2320864"/>
    <lineage>
        <taxon>Bacteria</taxon>
        <taxon>Pseudomonadati</taxon>
        <taxon>Pseudomonadota</taxon>
        <taxon>Betaproteobacteria</taxon>
        <taxon>Burkholderiales</taxon>
        <taxon>Oxalobacteraceae</taxon>
        <taxon>Telluria group</taxon>
        <taxon>Massilia</taxon>
    </lineage>
</organism>
<dbReference type="OrthoDB" id="9782972at2"/>
<dbReference type="Proteomes" id="UP000284006">
    <property type="component" value="Unassembled WGS sequence"/>
</dbReference>
<dbReference type="EMBL" id="QYUP01000120">
    <property type="protein sequence ID" value="RJG15156.1"/>
    <property type="molecule type" value="Genomic_DNA"/>
</dbReference>
<dbReference type="Gene3D" id="1.20.58.520">
    <property type="entry name" value="Amidohydrolase"/>
    <property type="match status" value="1"/>
</dbReference>
<feature type="signal peptide" evidence="1">
    <location>
        <begin position="1"/>
        <end position="22"/>
    </location>
</feature>
<dbReference type="PANTHER" id="PTHR43135:SF3">
    <property type="entry name" value="ALPHA-D-RIBOSE 1-METHYLPHOSPHONATE 5-TRIPHOSPHATE DIPHOSPHATASE"/>
    <property type="match status" value="1"/>
</dbReference>
<dbReference type="GO" id="GO:0016810">
    <property type="term" value="F:hydrolase activity, acting on carbon-nitrogen (but not peptide) bonds"/>
    <property type="evidence" value="ECO:0007669"/>
    <property type="project" value="InterPro"/>
</dbReference>
<dbReference type="Gene3D" id="3.40.50.10910">
    <property type="entry name" value="Amidohydrolase"/>
    <property type="match status" value="1"/>
</dbReference>
<name>A0A418XRR0_9BURK</name>
<protein>
    <submittedName>
        <fullName evidence="3">Amidohydrolase</fullName>
    </submittedName>
</protein>
<evidence type="ECO:0000313" key="4">
    <source>
        <dbReference type="Proteomes" id="UP000284006"/>
    </source>
</evidence>
<keyword evidence="1" id="KW-0732">Signal</keyword>
<sequence>MHPMKKLAAALLATGLFTAAHATDRIAVDVALTRATIIDVAAGTRATGKSVLLKGDTIVAVVNDAELKNYAPKKTIKLPGKYLMPGLWDSHVHFGGGEALIEENRQLLPLYIAHGITTVRDCAGDLSDTVLSWRQKIAAGQMAGPTIFASGQKLEGIKPLWKGTIEVGTPQDVSKALDQLQSQKVDFVKITENTMTPEIYLEALRQAKERGMRTSGHLPGQMPLARAFDAGLGTVEHLSYLLRATTPREAELAAQVAAGKLTGREVNRLSIESYDEATARAAFRHMASRGTAVVPTLSVSRITAYLDQEDHSKDSYLQYIGKGLRETYDWRVKRAAQDTPEAIALRHAVYEKSAALLPMLAQEGVSVIAGTDAGFLNSFDYPGQALHDEIALYVKHGLTPHQALQSAVVNGPRFLGKLDRYGSIGAGKTADLLVLDADPLADIKATRKIRMVVSRGEVHDRARLDKMLEGVKRWVAGQR</sequence>
<dbReference type="PANTHER" id="PTHR43135">
    <property type="entry name" value="ALPHA-D-RIBOSE 1-METHYLPHOSPHONATE 5-TRIPHOSPHATE DIPHOSPHATASE"/>
    <property type="match status" value="1"/>
</dbReference>
<dbReference type="Pfam" id="PF01979">
    <property type="entry name" value="Amidohydro_1"/>
    <property type="match status" value="1"/>
</dbReference>
<evidence type="ECO:0000256" key="1">
    <source>
        <dbReference type="SAM" id="SignalP"/>
    </source>
</evidence>
<keyword evidence="3" id="KW-0378">Hydrolase</keyword>
<gene>
    <name evidence="3" type="ORF">D3872_14875</name>
</gene>
<dbReference type="SUPFAM" id="SSF51556">
    <property type="entry name" value="Metallo-dependent hydrolases"/>
    <property type="match status" value="1"/>
</dbReference>